<gene>
    <name evidence="1" type="ORF">VPNG_00096</name>
</gene>
<evidence type="ECO:0000313" key="1">
    <source>
        <dbReference type="EMBL" id="AGH57120.1"/>
    </source>
</evidence>
<dbReference type="GeneID" id="15010723"/>
<organism evidence="1 2">
    <name type="scientific">Vibrio phage VBP47</name>
    <dbReference type="NCBI Taxonomy" id="754073"/>
    <lineage>
        <taxon>Viruses</taxon>
        <taxon>Duplodnaviria</taxon>
        <taxon>Heunggongvirae</taxon>
        <taxon>Uroviricota</taxon>
        <taxon>Caudoviricetes</taxon>
        <taxon>Schitoviridae</taxon>
        <taxon>Fuhrmanvirinae</taxon>
        <taxon>Stoningtonvirus</taxon>
        <taxon>Stoningtonvirus VBP47</taxon>
    </lineage>
</organism>
<sequence>MKVSEVLEAVAGRLELDNEGKLLDRNVFKPGEERKYLVSACRIRALSKETRGILNDRGAVEDLRNAAKQIKLMEMLDAPTESTK</sequence>
<protein>
    <submittedName>
        <fullName evidence="1">Uncharacterized protein</fullName>
    </submittedName>
</protein>
<name>M4SP98_9CAUD</name>
<dbReference type="Proteomes" id="UP000204031">
    <property type="component" value="Segment"/>
</dbReference>
<evidence type="ECO:0000313" key="2">
    <source>
        <dbReference type="Proteomes" id="UP000204031"/>
    </source>
</evidence>
<reference evidence="1 2" key="1">
    <citation type="submission" date="2010-11" db="EMBL/GenBank/DDBJ databases">
        <title>The Genome Sequence of Vibrio phage VBP47.</title>
        <authorList>
            <consortium name="The Broad Institute Genome Sequencing Platform"/>
            <person name="Henn M.R."/>
            <person name="Wharam S."/>
            <person name="Gilg I."/>
            <person name="Martinez Martinez J."/>
            <person name="Wilson W."/>
            <person name="Levin J."/>
            <person name="Malboeuf C."/>
            <person name="Casali M."/>
            <person name="Russ C."/>
            <person name="Lennon N."/>
            <person name="Chapman S.B."/>
            <person name="Erlich R."/>
            <person name="Young S.K."/>
            <person name="Yandava C."/>
            <person name="Zeng Q."/>
            <person name="Fitzgerald M.F."/>
            <person name="Alvarado L."/>
            <person name="Anderson S."/>
            <person name="Berlin A."/>
            <person name="Chen Z."/>
            <person name="Freedman E."/>
            <person name="Gellesch M."/>
            <person name="Goldberg J."/>
            <person name="Green L."/>
            <person name="Griggs A."/>
            <person name="Gujja S."/>
            <person name="Heilman E."/>
            <person name="Heiman D."/>
            <person name="Hollinger A."/>
            <person name="Howarth C."/>
            <person name="Larson L."/>
            <person name="Mehta T."/>
            <person name="Neiman D."/>
            <person name="Pearson M."/>
            <person name="Roberts A."/>
            <person name="Ryan E."/>
            <person name="Saif S."/>
            <person name="Shea T."/>
            <person name="Shenoy N."/>
            <person name="Sisk P."/>
            <person name="Stolte C."/>
            <person name="Sykes S."/>
            <person name="White J."/>
            <person name="Haas B."/>
            <person name="Nusbaum C."/>
            <person name="Birren B."/>
        </authorList>
    </citation>
    <scope>NUCLEOTIDE SEQUENCE [LARGE SCALE GENOMIC DNA]</scope>
    <source>
        <strain evidence="1 2">VBP47</strain>
    </source>
</reference>
<proteinExistence type="predicted"/>
<dbReference type="EMBL" id="HQ634194">
    <property type="protein sequence ID" value="AGH57120.1"/>
    <property type="molecule type" value="Genomic_DNA"/>
</dbReference>
<dbReference type="RefSeq" id="YP_007674191.1">
    <property type="nucleotide sequence ID" value="NC_020848.1"/>
</dbReference>
<dbReference type="KEGG" id="vg:15010723"/>
<accession>M4SP98</accession>
<keyword evidence="2" id="KW-1185">Reference proteome</keyword>